<evidence type="ECO:0008006" key="3">
    <source>
        <dbReference type="Google" id="ProtNLM"/>
    </source>
</evidence>
<evidence type="ECO:0000313" key="2">
    <source>
        <dbReference type="Proteomes" id="UP000231464"/>
    </source>
</evidence>
<gene>
    <name evidence="1" type="ORF">COU23_01575</name>
</gene>
<proteinExistence type="predicted"/>
<organism evidence="1 2">
    <name type="scientific">Candidatus Kuenenbacteria bacterium CG10_big_fil_rev_8_21_14_0_10_36_11</name>
    <dbReference type="NCBI Taxonomy" id="1974618"/>
    <lineage>
        <taxon>Bacteria</taxon>
        <taxon>Candidatus Kueneniibacteriota</taxon>
    </lineage>
</organism>
<accession>A0A2M6WAP7</accession>
<dbReference type="Proteomes" id="UP000231464">
    <property type="component" value="Unassembled WGS sequence"/>
</dbReference>
<reference evidence="2" key="1">
    <citation type="submission" date="2017-09" db="EMBL/GenBank/DDBJ databases">
        <title>Depth-based differentiation of microbial function through sediment-hosted aquifers and enrichment of novel symbionts in the deep terrestrial subsurface.</title>
        <authorList>
            <person name="Probst A.J."/>
            <person name="Ladd B."/>
            <person name="Jarett J.K."/>
            <person name="Geller-Mcgrath D.E."/>
            <person name="Sieber C.M.K."/>
            <person name="Emerson J.B."/>
            <person name="Anantharaman K."/>
            <person name="Thomas B.C."/>
            <person name="Malmstrom R."/>
            <person name="Stieglmeier M."/>
            <person name="Klingl A."/>
            <person name="Woyke T."/>
            <person name="Ryan C.M."/>
            <person name="Banfield J.F."/>
        </authorList>
    </citation>
    <scope>NUCLEOTIDE SEQUENCE [LARGE SCALE GENOMIC DNA]</scope>
</reference>
<dbReference type="AlphaFoldDB" id="A0A2M6WAP7"/>
<protein>
    <recommendedName>
        <fullName evidence="3">AbiEi antitoxin C-terminal domain-containing protein</fullName>
    </recommendedName>
</protein>
<evidence type="ECO:0000313" key="1">
    <source>
        <dbReference type="EMBL" id="PIT89869.1"/>
    </source>
</evidence>
<sequence>MYRINNDQFIMPRKERTDKIAILARQGEIIFHTQDLMVLWGIYNKNTLYTTIKRSVKKGSLYKIQKGMYSLLPISAIDPWMLGIKALHGFGYVSTETILSKTGIVNQLSLPVTLVGEKSLKFKVAGHDFICRKLNDKFLHNTAGIIEINGIRQASLERAVADMLYFNHKFHFDNRKLIDWVKVNELRKKIYDLA</sequence>
<comment type="caution">
    <text evidence="1">The sequence shown here is derived from an EMBL/GenBank/DDBJ whole genome shotgun (WGS) entry which is preliminary data.</text>
</comment>
<dbReference type="EMBL" id="PFBP01000025">
    <property type="protein sequence ID" value="PIT89869.1"/>
    <property type="molecule type" value="Genomic_DNA"/>
</dbReference>
<name>A0A2M6WAP7_9BACT</name>